<proteinExistence type="predicted"/>
<comment type="caution">
    <text evidence="1">The sequence shown here is derived from an EMBL/GenBank/DDBJ whole genome shotgun (WGS) entry which is preliminary data.</text>
</comment>
<sequence>MKIVLQTLDSLKKNIGLIKGDIINIVNMFDTTQSNSNQDLISIITPSLSIPEGNKTSIINDLYTGDQNESSNQSDLELITNIIDDLYTEPITSIINNLYSSNQKYIDDLINLELLNRNNTILQKYSNNGHDSYHVQDGIPVSGTQVSETQVKKLMSTEQHIQIINTMEQPVTMLEFSDLLDFVSHFNNEDTQRFITATDNLFTRITPIADNNSSSKTILNITDAIQLEVAYMYAYIYCECAKLALTAIPTTG</sequence>
<evidence type="ECO:0000313" key="1">
    <source>
        <dbReference type="EMBL" id="CAG8523978.1"/>
    </source>
</evidence>
<dbReference type="AlphaFoldDB" id="A0A9N9FBI5"/>
<accession>A0A9N9FBI5</accession>
<keyword evidence="2" id="KW-1185">Reference proteome</keyword>
<dbReference type="OrthoDB" id="2441629at2759"/>
<reference evidence="1" key="1">
    <citation type="submission" date="2021-06" db="EMBL/GenBank/DDBJ databases">
        <authorList>
            <person name="Kallberg Y."/>
            <person name="Tangrot J."/>
            <person name="Rosling A."/>
        </authorList>
    </citation>
    <scope>NUCLEOTIDE SEQUENCE</scope>
    <source>
        <strain evidence="1">IN212</strain>
    </source>
</reference>
<name>A0A9N9FBI5_9GLOM</name>
<dbReference type="Proteomes" id="UP000789396">
    <property type="component" value="Unassembled WGS sequence"/>
</dbReference>
<evidence type="ECO:0000313" key="2">
    <source>
        <dbReference type="Proteomes" id="UP000789396"/>
    </source>
</evidence>
<organism evidence="1 2">
    <name type="scientific">Racocetra fulgida</name>
    <dbReference type="NCBI Taxonomy" id="60492"/>
    <lineage>
        <taxon>Eukaryota</taxon>
        <taxon>Fungi</taxon>
        <taxon>Fungi incertae sedis</taxon>
        <taxon>Mucoromycota</taxon>
        <taxon>Glomeromycotina</taxon>
        <taxon>Glomeromycetes</taxon>
        <taxon>Diversisporales</taxon>
        <taxon>Gigasporaceae</taxon>
        <taxon>Racocetra</taxon>
    </lineage>
</organism>
<protein>
    <submittedName>
        <fullName evidence="1">10091_t:CDS:1</fullName>
    </submittedName>
</protein>
<dbReference type="EMBL" id="CAJVPZ010003057">
    <property type="protein sequence ID" value="CAG8523978.1"/>
    <property type="molecule type" value="Genomic_DNA"/>
</dbReference>
<gene>
    <name evidence="1" type="ORF">RFULGI_LOCUS3487</name>
</gene>